<dbReference type="PRINTS" id="PR00700">
    <property type="entry name" value="PRTYPHPHTASE"/>
</dbReference>
<dbReference type="GO" id="GO:0016020">
    <property type="term" value="C:membrane"/>
    <property type="evidence" value="ECO:0007669"/>
    <property type="project" value="UniProtKB-SubCell"/>
</dbReference>
<evidence type="ECO:0000259" key="14">
    <source>
        <dbReference type="PROSITE" id="PS50853"/>
    </source>
</evidence>
<dbReference type="PROSITE" id="PS50055">
    <property type="entry name" value="TYR_PHOSPHATASE_PTP"/>
    <property type="match status" value="2"/>
</dbReference>
<dbReference type="SUPFAM" id="SSF49265">
    <property type="entry name" value="Fibronectin type III"/>
    <property type="match status" value="3"/>
</dbReference>
<dbReference type="InterPro" id="IPR000387">
    <property type="entry name" value="Tyr_Pase_dom"/>
</dbReference>
<dbReference type="PANTHER" id="PTHR46957">
    <property type="entry name" value="CYTOKINE RECEPTOR"/>
    <property type="match status" value="1"/>
</dbReference>
<dbReference type="SMART" id="SM00060">
    <property type="entry name" value="FN3"/>
    <property type="match status" value="4"/>
</dbReference>
<feature type="domain" description="Tyrosine-protein phosphatase" evidence="12">
    <location>
        <begin position="886"/>
        <end position="1150"/>
    </location>
</feature>
<dbReference type="InterPro" id="IPR003595">
    <property type="entry name" value="Tyr_Pase_cat"/>
</dbReference>
<evidence type="ECO:0000256" key="6">
    <source>
        <dbReference type="ARBA" id="ARBA00022912"/>
    </source>
</evidence>
<dbReference type="InterPro" id="IPR016130">
    <property type="entry name" value="Tyr_Pase_AS"/>
</dbReference>
<feature type="domain" description="Tyrosine-protein phosphatase" evidence="12">
    <location>
        <begin position="572"/>
        <end position="854"/>
    </location>
</feature>
<dbReference type="PROSITE" id="PS00383">
    <property type="entry name" value="TYR_PHOSPHATASE_1"/>
    <property type="match status" value="2"/>
</dbReference>
<dbReference type="Gene3D" id="3.90.190.10">
    <property type="entry name" value="Protein tyrosine phosphatase superfamily"/>
    <property type="match status" value="2"/>
</dbReference>
<dbReference type="InterPro" id="IPR029021">
    <property type="entry name" value="Prot-tyrosine_phosphatase-like"/>
</dbReference>
<evidence type="ECO:0000256" key="8">
    <source>
        <dbReference type="ARBA" id="ARBA00023136"/>
    </source>
</evidence>
<evidence type="ECO:0000256" key="11">
    <source>
        <dbReference type="SAM" id="MobiDB-lite"/>
    </source>
</evidence>
<evidence type="ECO:0000256" key="5">
    <source>
        <dbReference type="ARBA" id="ARBA00022801"/>
    </source>
</evidence>
<dbReference type="PROSITE" id="PS50056">
    <property type="entry name" value="TYR_PHOSPHATASE_2"/>
    <property type="match status" value="2"/>
</dbReference>
<dbReference type="InterPro" id="IPR050713">
    <property type="entry name" value="RTP_Phos/Ushers"/>
</dbReference>
<dbReference type="Gene3D" id="2.60.40.10">
    <property type="entry name" value="Immunoglobulins"/>
    <property type="match status" value="4"/>
</dbReference>
<evidence type="ECO:0000256" key="10">
    <source>
        <dbReference type="ARBA" id="ARBA00051722"/>
    </source>
</evidence>
<feature type="domain" description="Tyrosine specific protein phosphatases" evidence="13">
    <location>
        <begin position="771"/>
        <end position="845"/>
    </location>
</feature>
<dbReference type="FunFam" id="3.90.190.10:FF:000102">
    <property type="entry name" value="Receptor-type tyrosine-protein phosphatase"/>
    <property type="match status" value="1"/>
</dbReference>
<feature type="domain" description="Fibronectin type-III" evidence="14">
    <location>
        <begin position="348"/>
        <end position="472"/>
    </location>
</feature>
<keyword evidence="3" id="KW-0812">Transmembrane</keyword>
<keyword evidence="7" id="KW-1133">Transmembrane helix</keyword>
<dbReference type="GO" id="GO:0004725">
    <property type="term" value="F:protein tyrosine phosphatase activity"/>
    <property type="evidence" value="ECO:0007669"/>
    <property type="project" value="UniProtKB-EC"/>
</dbReference>
<dbReference type="PANTHER" id="PTHR46957:SF3">
    <property type="entry name" value="CYTOKINE RECEPTOR"/>
    <property type="match status" value="1"/>
</dbReference>
<evidence type="ECO:0000256" key="4">
    <source>
        <dbReference type="ARBA" id="ARBA00022729"/>
    </source>
</evidence>
<evidence type="ECO:0000256" key="3">
    <source>
        <dbReference type="ARBA" id="ARBA00022692"/>
    </source>
</evidence>
<evidence type="ECO:0000313" key="15">
    <source>
        <dbReference type="EMBL" id="KAJ8040095.1"/>
    </source>
</evidence>
<protein>
    <recommendedName>
        <fullName evidence="2">protein-tyrosine-phosphatase</fullName>
        <ecNumber evidence="2">3.1.3.48</ecNumber>
    </recommendedName>
</protein>
<feature type="domain" description="Fibronectin type-III" evidence="14">
    <location>
        <begin position="252"/>
        <end position="344"/>
    </location>
</feature>
<keyword evidence="16" id="KW-1185">Reference proteome</keyword>
<dbReference type="PROSITE" id="PS50853">
    <property type="entry name" value="FN3"/>
    <property type="match status" value="5"/>
</dbReference>
<gene>
    <name evidence="15" type="ORF">HOLleu_14294</name>
</gene>
<feature type="domain" description="Fibronectin type-III" evidence="14">
    <location>
        <begin position="44"/>
        <end position="148"/>
    </location>
</feature>
<keyword evidence="5" id="KW-0378">Hydrolase</keyword>
<dbReference type="OrthoDB" id="6144703at2759"/>
<dbReference type="Proteomes" id="UP001152320">
    <property type="component" value="Chromosome 6"/>
</dbReference>
<dbReference type="EMBL" id="JAIZAY010000006">
    <property type="protein sequence ID" value="KAJ8040095.1"/>
    <property type="molecule type" value="Genomic_DNA"/>
</dbReference>
<keyword evidence="6" id="KW-0904">Protein phosphatase</keyword>
<dbReference type="InterPro" id="IPR000242">
    <property type="entry name" value="PTP_cat"/>
</dbReference>
<evidence type="ECO:0000256" key="1">
    <source>
        <dbReference type="ARBA" id="ARBA00004167"/>
    </source>
</evidence>
<evidence type="ECO:0000256" key="7">
    <source>
        <dbReference type="ARBA" id="ARBA00022989"/>
    </source>
</evidence>
<dbReference type="SUPFAM" id="SSF52799">
    <property type="entry name" value="(Phosphotyrosine protein) phosphatases II"/>
    <property type="match status" value="2"/>
</dbReference>
<feature type="domain" description="Tyrosine specific protein phosphatases" evidence="13">
    <location>
        <begin position="1066"/>
        <end position="1141"/>
    </location>
</feature>
<dbReference type="SMART" id="SM00404">
    <property type="entry name" value="PTPc_motif"/>
    <property type="match status" value="2"/>
</dbReference>
<keyword evidence="4" id="KW-0732">Signal</keyword>
<dbReference type="InterPro" id="IPR003961">
    <property type="entry name" value="FN3_dom"/>
</dbReference>
<dbReference type="FunFam" id="3.90.190.10:FF:000185">
    <property type="entry name" value="Predicted protein"/>
    <property type="match status" value="1"/>
</dbReference>
<keyword evidence="9" id="KW-0325">Glycoprotein</keyword>
<evidence type="ECO:0000256" key="2">
    <source>
        <dbReference type="ARBA" id="ARBA00013064"/>
    </source>
</evidence>
<evidence type="ECO:0000259" key="12">
    <source>
        <dbReference type="PROSITE" id="PS50055"/>
    </source>
</evidence>
<dbReference type="Pfam" id="PF00102">
    <property type="entry name" value="Y_phosphatase"/>
    <property type="match status" value="2"/>
</dbReference>
<comment type="subcellular location">
    <subcellularLocation>
        <location evidence="1">Membrane</location>
        <topology evidence="1">Single-pass membrane protein</topology>
    </subcellularLocation>
</comment>
<evidence type="ECO:0000256" key="9">
    <source>
        <dbReference type="ARBA" id="ARBA00023180"/>
    </source>
</evidence>
<dbReference type="EC" id="3.1.3.48" evidence="2"/>
<comment type="catalytic activity">
    <reaction evidence="10">
        <text>O-phospho-L-tyrosyl-[protein] + H2O = L-tyrosyl-[protein] + phosphate</text>
        <dbReference type="Rhea" id="RHEA:10684"/>
        <dbReference type="Rhea" id="RHEA-COMP:10136"/>
        <dbReference type="Rhea" id="RHEA-COMP:20101"/>
        <dbReference type="ChEBI" id="CHEBI:15377"/>
        <dbReference type="ChEBI" id="CHEBI:43474"/>
        <dbReference type="ChEBI" id="CHEBI:46858"/>
        <dbReference type="ChEBI" id="CHEBI:61978"/>
        <dbReference type="EC" id="3.1.3.48"/>
    </reaction>
</comment>
<keyword evidence="8" id="KW-0472">Membrane</keyword>
<dbReference type="InterPro" id="IPR013783">
    <property type="entry name" value="Ig-like_fold"/>
</dbReference>
<evidence type="ECO:0000259" key="13">
    <source>
        <dbReference type="PROSITE" id="PS50056"/>
    </source>
</evidence>
<feature type="domain" description="Fibronectin type-III" evidence="14">
    <location>
        <begin position="149"/>
        <end position="250"/>
    </location>
</feature>
<dbReference type="SMART" id="SM00194">
    <property type="entry name" value="PTPc"/>
    <property type="match status" value="2"/>
</dbReference>
<feature type="region of interest" description="Disordered" evidence="11">
    <location>
        <begin position="509"/>
        <end position="528"/>
    </location>
</feature>
<dbReference type="AlphaFoldDB" id="A0A9Q1HBN2"/>
<sequence length="1165" mass="132256">MSSKITGLEPCTPYWFRVAAVGSERFGTYSELVEGTTLAGVPSTISDVRTEVTKVGPIFELSVSWNPPTSFLCPITGYSVEIYLVNSDHCLNITGRLIYSEYNITRTNISVSNLQPFSSYKALISARSIAGQGEAAETTIVTPQTGPVRDVSVEHQSGDTTQVLVRWNTPGYTPCPITSYSVQISLAQKDMCSQRQTDVGRVIYNTDQLNHQFRDLYSNSLYEIGVAAITEAGRGELRTLMVQTKGAPPSQPPQTVGLQSLGATRLAFSWEQPLCGSRKGKITKYMYQLLTVDGRTVLKRHTTDNFAELVRLKPYTNYLFRVRAHNKVGHGPFTEDFEVQTKQSTPEEPSNLTVVNRTDVSIAISWGTPHNPNGLITNYTIHYGPTENMENGLYFRAIINMDDEDYDVTDDIVDDIDDIGDGKKMSETEDVYITVFDRLKPATEYVFIVQAHTITGPGDGAQITEYTRVMGLCFLVILAVLLAMLLVKRRLASMPPMNESFTKELSESMDSAIDVTTPPPEPMKRRGGAVRLKPKVAPRRFLKHNSKLSAKIAISDLPYHVRQLRANGDEKFKNNFMALPGDQLYSTEAASRTENRRKNRYLNTHPCELLVCIREMLQQLPVYDHSRVILEELPDVPFSDYINASYIDGFAKERQYIATQGPSNSTLGDFWRMVWQENVSVIVMLTNLKENEKVISLRLKSTEGEKKCEQYWPARNHFYGSISVFLIDEQNFTDFTERTLLLKKDGEGETRQLHHCHFTSWPDMTLPESPTSLLLFRHQARSHVTNSDHPILVHCSAGVGRTGTFIAIDAMIEMAEQENALDIWEFLWNMRTKRTRMVQTLEQFMFIYESLLEELNCGRVDCSTISIDRELLNLRDRNPVTGRSYLDEQLLVLDALAVDPSNKDVSAGTSEENLEKNRFEDIIPLDRLRPYLMTGCNDGCSNYINAIFVPGYKSNSMFLLTQTPLENTVSEFWKMVWDYKAAMIVCVDDLTDEDWSVAKYWHEEEDVYVEPFEIRTTTSEVAGSICRREMSVRNTNDEDDDDCPPKVIQQLEMVDWPIDKVMPSRESFLSLVEMVESFYRQTKGGPIVVHCRTGIYRCGLFCAVYTAIAKLKSELKVDVFHVVKNLRKCNRRIVSDEAEYLFCLEMLEAYIESSKIYSNIPNIKG</sequence>
<dbReference type="PRINTS" id="PR00014">
    <property type="entry name" value="FNTYPEIII"/>
</dbReference>
<name>A0A9Q1HBN2_HOLLE</name>
<reference evidence="15" key="1">
    <citation type="submission" date="2021-10" db="EMBL/GenBank/DDBJ databases">
        <title>Tropical sea cucumber genome reveals ecological adaptation and Cuvierian tubules defense mechanism.</title>
        <authorList>
            <person name="Chen T."/>
        </authorList>
    </citation>
    <scope>NUCLEOTIDE SEQUENCE</scope>
    <source>
        <strain evidence="15">Nanhai2018</strain>
        <tissue evidence="15">Muscle</tissue>
    </source>
</reference>
<comment type="caution">
    <text evidence="15">The sequence shown here is derived from an EMBL/GenBank/DDBJ whole genome shotgun (WGS) entry which is preliminary data.</text>
</comment>
<organism evidence="15 16">
    <name type="scientific">Holothuria leucospilota</name>
    <name type="common">Black long sea cucumber</name>
    <name type="synonym">Mertensiothuria leucospilota</name>
    <dbReference type="NCBI Taxonomy" id="206669"/>
    <lineage>
        <taxon>Eukaryota</taxon>
        <taxon>Metazoa</taxon>
        <taxon>Echinodermata</taxon>
        <taxon>Eleutherozoa</taxon>
        <taxon>Echinozoa</taxon>
        <taxon>Holothuroidea</taxon>
        <taxon>Aspidochirotacea</taxon>
        <taxon>Aspidochirotida</taxon>
        <taxon>Holothuriidae</taxon>
        <taxon>Holothuria</taxon>
    </lineage>
</organism>
<dbReference type="Pfam" id="PF00041">
    <property type="entry name" value="fn3"/>
    <property type="match status" value="4"/>
</dbReference>
<feature type="domain" description="Fibronectin type-III" evidence="14">
    <location>
        <begin position="1"/>
        <end position="40"/>
    </location>
</feature>
<proteinExistence type="predicted"/>
<dbReference type="InterPro" id="IPR036116">
    <property type="entry name" value="FN3_sf"/>
</dbReference>
<dbReference type="CDD" id="cd00063">
    <property type="entry name" value="FN3"/>
    <property type="match status" value="5"/>
</dbReference>
<keyword evidence="15" id="KW-0675">Receptor</keyword>
<accession>A0A9Q1HBN2</accession>
<evidence type="ECO:0000313" key="16">
    <source>
        <dbReference type="Proteomes" id="UP001152320"/>
    </source>
</evidence>